<dbReference type="PANTHER" id="PTHR43844:SF2">
    <property type="entry name" value="SYNTHASE, VITAMIN-B12 INDEPENDENT, PUTATIVE (AFU_ORTHOLOGUE AFUA_3G12060)-RELATED"/>
    <property type="match status" value="1"/>
</dbReference>
<accession>A0A8H5H278</accession>
<dbReference type="CDD" id="cd03311">
    <property type="entry name" value="CIMS_C_terminal_like"/>
    <property type="match status" value="1"/>
</dbReference>
<keyword evidence="3" id="KW-1185">Reference proteome</keyword>
<dbReference type="AlphaFoldDB" id="A0A8H5H278"/>
<reference evidence="2 3" key="1">
    <citation type="journal article" date="2020" name="ISME J.">
        <title>Uncovering the hidden diversity of litter-decomposition mechanisms in mushroom-forming fungi.</title>
        <authorList>
            <person name="Floudas D."/>
            <person name="Bentzer J."/>
            <person name="Ahren D."/>
            <person name="Johansson T."/>
            <person name="Persson P."/>
            <person name="Tunlid A."/>
        </authorList>
    </citation>
    <scope>NUCLEOTIDE SEQUENCE [LARGE SCALE GENOMIC DNA]</scope>
    <source>
        <strain evidence="2 3">CBS 291.85</strain>
    </source>
</reference>
<protein>
    <recommendedName>
        <fullName evidence="1">Cobalamin-independent methionine synthase MetE C-terminal/archaeal domain-containing protein</fullName>
    </recommendedName>
</protein>
<dbReference type="GO" id="GO:0009086">
    <property type="term" value="P:methionine biosynthetic process"/>
    <property type="evidence" value="ECO:0007669"/>
    <property type="project" value="InterPro"/>
</dbReference>
<dbReference type="Gene3D" id="3.20.20.210">
    <property type="match status" value="1"/>
</dbReference>
<dbReference type="InterPro" id="IPR002629">
    <property type="entry name" value="Met_Synth_C/arc"/>
</dbReference>
<dbReference type="PANTHER" id="PTHR43844">
    <property type="entry name" value="METHIONINE SYNTHASE"/>
    <property type="match status" value="1"/>
</dbReference>
<evidence type="ECO:0000259" key="1">
    <source>
        <dbReference type="Pfam" id="PF01717"/>
    </source>
</evidence>
<evidence type="ECO:0000313" key="2">
    <source>
        <dbReference type="EMBL" id="KAF5375250.1"/>
    </source>
</evidence>
<sequence length="374" mass="42681">MVLSANSRSNPPFRVEHVGSFLRPKALYDHRALLNEGKAPPEDLRILEDQAIRSVVDLQQELGIKGVTDGEMRREQFFDGIFERLEGLTFIPMRPVTEFKGKIKRTQPFYVEDFKFMKTLVAPEDVKDIKVGFPSPSWIHQRHGSDWTYDLNVYKSDDEYFEDVAAAYREEIQELYDLGCRNIQIDDPTFTFFCWEPMLAGMREDGVNPDVLLDTYIQAVNLVTAGRPKDLHISVHMCRGNVKGMSFCEGSYGPIAEKVFNKLDVDTLYLEYDNEHSGDFEPLKHVPADKNIVLGLVTTKVAKLEDPEELVKRVHEAATAMVSDHRSKEDALNQICISPQCGFASVWEGNPITEEDERKKLAVLQQASKMIWSD</sequence>
<dbReference type="Proteomes" id="UP000559256">
    <property type="component" value="Unassembled WGS sequence"/>
</dbReference>
<feature type="domain" description="Cobalamin-independent methionine synthase MetE C-terminal/archaeal" evidence="1">
    <location>
        <begin position="158"/>
        <end position="345"/>
    </location>
</feature>
<gene>
    <name evidence="2" type="ORF">D9758_000349</name>
</gene>
<name>A0A8H5H278_9AGAR</name>
<proteinExistence type="predicted"/>
<dbReference type="OrthoDB" id="7772923at2759"/>
<dbReference type="Pfam" id="PF01717">
    <property type="entry name" value="Meth_synt_2"/>
    <property type="match status" value="1"/>
</dbReference>
<dbReference type="EMBL" id="JAACJM010000001">
    <property type="protein sequence ID" value="KAF5375250.1"/>
    <property type="molecule type" value="Genomic_DNA"/>
</dbReference>
<dbReference type="GO" id="GO:0003871">
    <property type="term" value="F:5-methyltetrahydropteroyltriglutamate-homocysteine S-methyltransferase activity"/>
    <property type="evidence" value="ECO:0007669"/>
    <property type="project" value="InterPro"/>
</dbReference>
<dbReference type="GO" id="GO:0008270">
    <property type="term" value="F:zinc ion binding"/>
    <property type="evidence" value="ECO:0007669"/>
    <property type="project" value="InterPro"/>
</dbReference>
<dbReference type="InterPro" id="IPR038071">
    <property type="entry name" value="UROD/MetE-like_sf"/>
</dbReference>
<comment type="caution">
    <text evidence="2">The sequence shown here is derived from an EMBL/GenBank/DDBJ whole genome shotgun (WGS) entry which is preliminary data.</text>
</comment>
<dbReference type="SUPFAM" id="SSF51726">
    <property type="entry name" value="UROD/MetE-like"/>
    <property type="match status" value="1"/>
</dbReference>
<evidence type="ECO:0000313" key="3">
    <source>
        <dbReference type="Proteomes" id="UP000559256"/>
    </source>
</evidence>
<organism evidence="2 3">
    <name type="scientific">Tetrapyrgos nigripes</name>
    <dbReference type="NCBI Taxonomy" id="182062"/>
    <lineage>
        <taxon>Eukaryota</taxon>
        <taxon>Fungi</taxon>
        <taxon>Dikarya</taxon>
        <taxon>Basidiomycota</taxon>
        <taxon>Agaricomycotina</taxon>
        <taxon>Agaricomycetes</taxon>
        <taxon>Agaricomycetidae</taxon>
        <taxon>Agaricales</taxon>
        <taxon>Marasmiineae</taxon>
        <taxon>Marasmiaceae</taxon>
        <taxon>Tetrapyrgos</taxon>
    </lineage>
</organism>